<organism evidence="2 3">
    <name type="scientific">Equus caballus</name>
    <name type="common">Horse</name>
    <dbReference type="NCBI Taxonomy" id="9796"/>
    <lineage>
        <taxon>Eukaryota</taxon>
        <taxon>Metazoa</taxon>
        <taxon>Chordata</taxon>
        <taxon>Craniata</taxon>
        <taxon>Vertebrata</taxon>
        <taxon>Euteleostomi</taxon>
        <taxon>Mammalia</taxon>
        <taxon>Eutheria</taxon>
        <taxon>Laurasiatheria</taxon>
        <taxon>Perissodactyla</taxon>
        <taxon>Equidae</taxon>
        <taxon>Equus</taxon>
    </lineage>
</organism>
<name>F6QAU5_HORSE</name>
<dbReference type="SUPFAM" id="SSF48726">
    <property type="entry name" value="Immunoglobulin"/>
    <property type="match status" value="1"/>
</dbReference>
<dbReference type="InterPro" id="IPR050150">
    <property type="entry name" value="IgV_Light_Chain"/>
</dbReference>
<evidence type="ECO:0000313" key="2">
    <source>
        <dbReference type="Ensembl" id="ENSECAP00000003793.3"/>
    </source>
</evidence>
<dbReference type="InterPro" id="IPR013783">
    <property type="entry name" value="Ig-like_fold"/>
</dbReference>
<dbReference type="HOGENOM" id="CLU_077975_6_3_1"/>
<evidence type="ECO:0000256" key="1">
    <source>
        <dbReference type="SAM" id="SignalP"/>
    </source>
</evidence>
<dbReference type="PANTHER" id="PTHR23267">
    <property type="entry name" value="IMMUNOGLOBULIN LIGHT CHAIN"/>
    <property type="match status" value="1"/>
</dbReference>
<feature type="chain" id="PRO_5040516939" evidence="1">
    <location>
        <begin position="20"/>
        <end position="78"/>
    </location>
</feature>
<sequence>MAKIPLLLCLLTYCTGSMASYELTQPTSASAALGQMARITRGGNNIGNKYAYWSQHKPGQAPMLVTYDSSKRPSGIPD</sequence>
<dbReference type="Bgee" id="ENSECAG00000031522">
    <property type="expression patterns" value="Expressed in bone marrow and 17 other cell types or tissues"/>
</dbReference>
<feature type="signal peptide" evidence="1">
    <location>
        <begin position="1"/>
        <end position="19"/>
    </location>
</feature>
<reference evidence="2" key="2">
    <citation type="submission" date="2025-08" db="UniProtKB">
        <authorList>
            <consortium name="Ensembl"/>
        </authorList>
    </citation>
    <scope>IDENTIFICATION</scope>
    <source>
        <strain evidence="2">Thoroughbred</strain>
    </source>
</reference>
<protein>
    <submittedName>
        <fullName evidence="2">Uncharacterized protein</fullName>
    </submittedName>
</protein>
<keyword evidence="1" id="KW-0732">Signal</keyword>
<dbReference type="Gene3D" id="2.60.40.10">
    <property type="entry name" value="Immunoglobulins"/>
    <property type="match status" value="1"/>
</dbReference>
<dbReference type="Ensembl" id="ENSECAT00000005395.4">
    <property type="protein sequence ID" value="ENSECAP00000003793.3"/>
    <property type="gene ID" value="ENSECAG00000031522.3"/>
</dbReference>
<dbReference type="Proteomes" id="UP000002281">
    <property type="component" value="Chromosome 8"/>
</dbReference>
<reference evidence="2" key="3">
    <citation type="submission" date="2025-09" db="UniProtKB">
        <authorList>
            <consortium name="Ensembl"/>
        </authorList>
    </citation>
    <scope>IDENTIFICATION</scope>
    <source>
        <strain evidence="2">Thoroughbred</strain>
    </source>
</reference>
<accession>F6QAU5</accession>
<dbReference type="GeneTree" id="ENSGT00940000153120"/>
<reference evidence="2 3" key="1">
    <citation type="journal article" date="2009" name="Science">
        <title>Genome sequence, comparative analysis, and population genetics of the domestic horse.</title>
        <authorList>
            <consortium name="Broad Institute Genome Sequencing Platform"/>
            <consortium name="Broad Institute Whole Genome Assembly Team"/>
            <person name="Wade C.M."/>
            <person name="Giulotto E."/>
            <person name="Sigurdsson S."/>
            <person name="Zoli M."/>
            <person name="Gnerre S."/>
            <person name="Imsland F."/>
            <person name="Lear T.L."/>
            <person name="Adelson D.L."/>
            <person name="Bailey E."/>
            <person name="Bellone R.R."/>
            <person name="Bloecker H."/>
            <person name="Distl O."/>
            <person name="Edgar R.C."/>
            <person name="Garber M."/>
            <person name="Leeb T."/>
            <person name="Mauceli E."/>
            <person name="MacLeod J.N."/>
            <person name="Penedo M.C.T."/>
            <person name="Raison J.M."/>
            <person name="Sharpe T."/>
            <person name="Vogel J."/>
            <person name="Andersson L."/>
            <person name="Antczak D.F."/>
            <person name="Biagi T."/>
            <person name="Binns M.M."/>
            <person name="Chowdhary B.P."/>
            <person name="Coleman S.J."/>
            <person name="Della Valle G."/>
            <person name="Fryc S."/>
            <person name="Guerin G."/>
            <person name="Hasegawa T."/>
            <person name="Hill E.W."/>
            <person name="Jurka J."/>
            <person name="Kiialainen A."/>
            <person name="Lindgren G."/>
            <person name="Liu J."/>
            <person name="Magnani E."/>
            <person name="Mickelson J.R."/>
            <person name="Murray J."/>
            <person name="Nergadze S.G."/>
            <person name="Onofrio R."/>
            <person name="Pedroni S."/>
            <person name="Piras M.F."/>
            <person name="Raudsepp T."/>
            <person name="Rocchi M."/>
            <person name="Roeed K.H."/>
            <person name="Ryder O.A."/>
            <person name="Searle S."/>
            <person name="Skow L."/>
            <person name="Swinburne J.E."/>
            <person name="Syvaenen A.C."/>
            <person name="Tozaki T."/>
            <person name="Valberg S.J."/>
            <person name="Vaudin M."/>
            <person name="White J.R."/>
            <person name="Zody M.C."/>
            <person name="Lander E.S."/>
            <person name="Lindblad-Toh K."/>
        </authorList>
    </citation>
    <scope>NUCLEOTIDE SEQUENCE [LARGE SCALE GENOMIC DNA]</scope>
    <source>
        <strain evidence="2 3">Thoroughbred</strain>
    </source>
</reference>
<proteinExistence type="predicted"/>
<dbReference type="AlphaFoldDB" id="F6QAU5"/>
<dbReference type="InterPro" id="IPR036179">
    <property type="entry name" value="Ig-like_dom_sf"/>
</dbReference>
<keyword evidence="3" id="KW-1185">Reference proteome</keyword>
<evidence type="ECO:0000313" key="3">
    <source>
        <dbReference type="Proteomes" id="UP000002281"/>
    </source>
</evidence>